<dbReference type="Proteomes" id="UP000219522">
    <property type="component" value="Unassembled WGS sequence"/>
</dbReference>
<dbReference type="AlphaFoldDB" id="A0A7Z7N3W3"/>
<dbReference type="HAMAP" id="MF_00616">
    <property type="entry name" value="Ureidogly_lyase"/>
    <property type="match status" value="1"/>
</dbReference>
<sequence length="171" mass="18901">MKTLTLEPLTREAFAPFGDVIELEGARHFPINGGTTERFHDLANVDIGADEGGRPLISVFRGQPRPQPVEISMLERHPLGSQAFLPLRDVAYLVVVAPAGEFDPARLRAFHTQGWQGVNYARGVWHHPLIVLDREGDFIVVDRGGSQPNCDEIDLAERHVLIRAASSRHAA</sequence>
<dbReference type="OrthoDB" id="9804602at2"/>
<dbReference type="Gene3D" id="2.60.120.480">
    <property type="entry name" value="Ureidoglycolate hydrolase"/>
    <property type="match status" value="1"/>
</dbReference>
<gene>
    <name evidence="5" type="primary">allA</name>
    <name evidence="6" type="ORF">SAMN05446927_3744</name>
</gene>
<dbReference type="InterPro" id="IPR011051">
    <property type="entry name" value="RmlC_Cupin_sf"/>
</dbReference>
<evidence type="ECO:0000256" key="5">
    <source>
        <dbReference type="HAMAP-Rule" id="MF_00616"/>
    </source>
</evidence>
<dbReference type="PANTHER" id="PTHR21221:SF1">
    <property type="entry name" value="UREIDOGLYCOLATE LYASE"/>
    <property type="match status" value="1"/>
</dbReference>
<dbReference type="UniPathway" id="UPA00395"/>
<dbReference type="GO" id="GO:0006145">
    <property type="term" value="P:purine nucleobase catabolic process"/>
    <property type="evidence" value="ECO:0007669"/>
    <property type="project" value="UniProtKB-UniRule"/>
</dbReference>
<dbReference type="SUPFAM" id="SSF51182">
    <property type="entry name" value="RmlC-like cupins"/>
    <property type="match status" value="1"/>
</dbReference>
<dbReference type="RefSeq" id="WP_062632573.1">
    <property type="nucleotide sequence ID" value="NZ_FCOG02000004.1"/>
</dbReference>
<dbReference type="InterPro" id="IPR024060">
    <property type="entry name" value="Ureidoglycolate_lyase_dom_sf"/>
</dbReference>
<evidence type="ECO:0000256" key="1">
    <source>
        <dbReference type="ARBA" id="ARBA00011738"/>
    </source>
</evidence>
<evidence type="ECO:0000256" key="4">
    <source>
        <dbReference type="ARBA" id="ARBA00047684"/>
    </source>
</evidence>
<dbReference type="NCBIfam" id="NF009932">
    <property type="entry name" value="PRK13395.1"/>
    <property type="match status" value="1"/>
</dbReference>
<comment type="catalytic activity">
    <reaction evidence="4 5">
        <text>(S)-ureidoglycolate = urea + glyoxylate</text>
        <dbReference type="Rhea" id="RHEA:11304"/>
        <dbReference type="ChEBI" id="CHEBI:16199"/>
        <dbReference type="ChEBI" id="CHEBI:36655"/>
        <dbReference type="ChEBI" id="CHEBI:57296"/>
        <dbReference type="EC" id="4.3.2.3"/>
    </reaction>
</comment>
<dbReference type="GO" id="GO:0050385">
    <property type="term" value="F:ureidoglycolate lyase activity"/>
    <property type="evidence" value="ECO:0007669"/>
    <property type="project" value="UniProtKB-UniRule"/>
</dbReference>
<protein>
    <recommendedName>
        <fullName evidence="5">Ureidoglycolate lyase</fullName>
        <ecNumber evidence="5">4.3.2.3</ecNumber>
    </recommendedName>
    <alternativeName>
        <fullName evidence="5">Ureidoglycolatase</fullName>
    </alternativeName>
</protein>
<dbReference type="InterPro" id="IPR023525">
    <property type="entry name" value="Ureidogly_lyase_bac"/>
</dbReference>
<name>A0A7Z7N3W3_9BURK</name>
<dbReference type="PIRSF" id="PIRSF017306">
    <property type="entry name" value="Ureidogly_hydro"/>
    <property type="match status" value="1"/>
</dbReference>
<keyword evidence="6" id="KW-0378">Hydrolase</keyword>
<keyword evidence="2 5" id="KW-0659">Purine metabolism</keyword>
<evidence type="ECO:0000256" key="3">
    <source>
        <dbReference type="ARBA" id="ARBA00023239"/>
    </source>
</evidence>
<dbReference type="GO" id="GO:0004848">
    <property type="term" value="F:ureidoglycolate hydrolase activity"/>
    <property type="evidence" value="ECO:0007669"/>
    <property type="project" value="InterPro"/>
</dbReference>
<comment type="caution">
    <text evidence="6">The sequence shown here is derived from an EMBL/GenBank/DDBJ whole genome shotgun (WGS) entry which is preliminary data.</text>
</comment>
<comment type="similarity">
    <text evidence="5">Belongs to the ureidoglycolate lyase family.</text>
</comment>
<dbReference type="InterPro" id="IPR007247">
    <property type="entry name" value="Ureidogly_lyase"/>
</dbReference>
<dbReference type="CDD" id="cd20298">
    <property type="entry name" value="cupin_UAH"/>
    <property type="match status" value="1"/>
</dbReference>
<evidence type="ECO:0000313" key="6">
    <source>
        <dbReference type="EMBL" id="SOE80517.1"/>
    </source>
</evidence>
<accession>A0A7Z7N3W3</accession>
<evidence type="ECO:0000256" key="2">
    <source>
        <dbReference type="ARBA" id="ARBA00022631"/>
    </source>
</evidence>
<comment type="function">
    <text evidence="5">Catalyzes the catabolism of the allantoin degradation intermediate (S)-ureidoglycolate, generating urea and glyoxylate. Involved in the utilization of allantoin as nitrogen source.</text>
</comment>
<dbReference type="InterPro" id="IPR047233">
    <property type="entry name" value="UAH_cupin"/>
</dbReference>
<keyword evidence="3 5" id="KW-0456">Lyase</keyword>
<comment type="cofactor">
    <cofactor evidence="5">
        <name>Ni(2+)</name>
        <dbReference type="ChEBI" id="CHEBI:49786"/>
    </cofactor>
</comment>
<dbReference type="GO" id="GO:0000256">
    <property type="term" value="P:allantoin catabolic process"/>
    <property type="evidence" value="ECO:0007669"/>
    <property type="project" value="UniProtKB-UniRule"/>
</dbReference>
<dbReference type="PANTHER" id="PTHR21221">
    <property type="entry name" value="UREIDOGLYCOLATE HYDROLASE"/>
    <property type="match status" value="1"/>
</dbReference>
<dbReference type="EC" id="4.3.2.3" evidence="5"/>
<dbReference type="EMBL" id="OCSU01000002">
    <property type="protein sequence ID" value="SOE80517.1"/>
    <property type="molecule type" value="Genomic_DNA"/>
</dbReference>
<keyword evidence="7" id="KW-1185">Reference proteome</keyword>
<dbReference type="Pfam" id="PF04115">
    <property type="entry name" value="Ureidogly_lyase"/>
    <property type="match status" value="1"/>
</dbReference>
<comment type="subunit">
    <text evidence="1 5">Homodimer.</text>
</comment>
<proteinExistence type="inferred from homology"/>
<organism evidence="6 7">
    <name type="scientific">Caballeronia arationis</name>
    <dbReference type="NCBI Taxonomy" id="1777142"/>
    <lineage>
        <taxon>Bacteria</taxon>
        <taxon>Pseudomonadati</taxon>
        <taxon>Pseudomonadota</taxon>
        <taxon>Betaproteobacteria</taxon>
        <taxon>Burkholderiales</taxon>
        <taxon>Burkholderiaceae</taxon>
        <taxon>Caballeronia</taxon>
    </lineage>
</organism>
<comment type="pathway">
    <text evidence="5">Nitrogen metabolism; (S)-allantoin degradation.</text>
</comment>
<evidence type="ECO:0000313" key="7">
    <source>
        <dbReference type="Proteomes" id="UP000219522"/>
    </source>
</evidence>
<reference evidence="6 7" key="1">
    <citation type="submission" date="2017-09" db="EMBL/GenBank/DDBJ databases">
        <authorList>
            <person name="Varghese N."/>
            <person name="Submissions S."/>
        </authorList>
    </citation>
    <scope>NUCLEOTIDE SEQUENCE [LARGE SCALE GENOMIC DNA]</scope>
    <source>
        <strain evidence="6 7">OK806</strain>
    </source>
</reference>